<dbReference type="Proteomes" id="UP000321181">
    <property type="component" value="Unassembled WGS sequence"/>
</dbReference>
<dbReference type="Pfam" id="PF08240">
    <property type="entry name" value="ADH_N"/>
    <property type="match status" value="1"/>
</dbReference>
<comment type="similarity">
    <text evidence="5">Belongs to the zinc-containing alcohol dehydrogenase family.</text>
</comment>
<comment type="cofactor">
    <cofactor evidence="1 5">
        <name>Zn(2+)</name>
        <dbReference type="ChEBI" id="CHEBI:29105"/>
    </cofactor>
</comment>
<evidence type="ECO:0000313" key="8">
    <source>
        <dbReference type="Proteomes" id="UP000321181"/>
    </source>
</evidence>
<sequence>MVHPVPVTPPSTPATPATLPTTMRAVVVERFGQPPQVRDVPVPACPADGVVVRVEATGVCRSDWHGWQGHDDGITLPHVPGHELAGTVAAVGGDVRAWVVGDVVTVPFVCACGACGACLAGEHQVCERQTQPGFTHDGSFAQYVALDHADVNLVRLPDGMSPVTAAALGCRFATAYRAVTVHGRPRAGDWVAVHGCGGVGLSAVMVAVAEGARVVALDTSAAARDAALACGAEAVLDPLEDLAPDAAPGAGPDAPPDVTPGPAAVAARVAQVTGGGAHVSLDALGSPATAVASVLGLRRRGRHVQVGLLLAEAARPPLPMDRVVAWELEVYGSHGMAAHEYPAMLARIASGALRPDRLVGRTIGLDEAPDALAAMSRPVTAAGMTVVVP</sequence>
<dbReference type="EMBL" id="BJYY01000017">
    <property type="protein sequence ID" value="GEO35091.1"/>
    <property type="molecule type" value="Genomic_DNA"/>
</dbReference>
<dbReference type="InterPro" id="IPR013154">
    <property type="entry name" value="ADH-like_N"/>
</dbReference>
<dbReference type="Gene3D" id="3.90.180.10">
    <property type="entry name" value="Medium-chain alcohol dehydrogenases, catalytic domain"/>
    <property type="match status" value="1"/>
</dbReference>
<dbReference type="InterPro" id="IPR002328">
    <property type="entry name" value="ADH_Zn_CS"/>
</dbReference>
<evidence type="ECO:0000256" key="2">
    <source>
        <dbReference type="ARBA" id="ARBA00022723"/>
    </source>
</evidence>
<dbReference type="PANTHER" id="PTHR43401:SF5">
    <property type="entry name" value="ALCOHOL DEHYDROGENASE-RELATED"/>
    <property type="match status" value="1"/>
</dbReference>
<keyword evidence="2 5" id="KW-0479">Metal-binding</keyword>
<accession>A0A512DF64</accession>
<dbReference type="InterPro" id="IPR020843">
    <property type="entry name" value="ER"/>
</dbReference>
<protein>
    <submittedName>
        <fullName evidence="7">Alcohol dehydrogenase</fullName>
    </submittedName>
</protein>
<dbReference type="InterPro" id="IPR011032">
    <property type="entry name" value="GroES-like_sf"/>
</dbReference>
<proteinExistence type="inferred from homology"/>
<dbReference type="InterPro" id="IPR050129">
    <property type="entry name" value="Zn_alcohol_dh"/>
</dbReference>
<dbReference type="SUPFAM" id="SSF50129">
    <property type="entry name" value="GroES-like"/>
    <property type="match status" value="1"/>
</dbReference>
<keyword evidence="3 5" id="KW-0862">Zinc</keyword>
<dbReference type="SUPFAM" id="SSF51735">
    <property type="entry name" value="NAD(P)-binding Rossmann-fold domains"/>
    <property type="match status" value="1"/>
</dbReference>
<dbReference type="AlphaFoldDB" id="A0A512DF64"/>
<organism evidence="7 8">
    <name type="scientific">Cellulomonas aerilata</name>
    <dbReference type="NCBI Taxonomy" id="515326"/>
    <lineage>
        <taxon>Bacteria</taxon>
        <taxon>Bacillati</taxon>
        <taxon>Actinomycetota</taxon>
        <taxon>Actinomycetes</taxon>
        <taxon>Micrococcales</taxon>
        <taxon>Cellulomonadaceae</taxon>
        <taxon>Cellulomonas</taxon>
    </lineage>
</organism>
<dbReference type="PROSITE" id="PS00059">
    <property type="entry name" value="ADH_ZINC"/>
    <property type="match status" value="1"/>
</dbReference>
<feature type="domain" description="Enoyl reductase (ER)" evidence="6">
    <location>
        <begin position="32"/>
        <end position="387"/>
    </location>
</feature>
<dbReference type="GO" id="GO:0008270">
    <property type="term" value="F:zinc ion binding"/>
    <property type="evidence" value="ECO:0007669"/>
    <property type="project" value="InterPro"/>
</dbReference>
<dbReference type="Pfam" id="PF00107">
    <property type="entry name" value="ADH_zinc_N"/>
    <property type="match status" value="1"/>
</dbReference>
<evidence type="ECO:0000256" key="3">
    <source>
        <dbReference type="ARBA" id="ARBA00022833"/>
    </source>
</evidence>
<evidence type="ECO:0000256" key="4">
    <source>
        <dbReference type="ARBA" id="ARBA00023002"/>
    </source>
</evidence>
<dbReference type="CDD" id="cd08260">
    <property type="entry name" value="Zn_ADH6"/>
    <property type="match status" value="1"/>
</dbReference>
<dbReference type="PANTHER" id="PTHR43401">
    <property type="entry name" value="L-THREONINE 3-DEHYDROGENASE"/>
    <property type="match status" value="1"/>
</dbReference>
<keyword evidence="8" id="KW-1185">Reference proteome</keyword>
<dbReference type="InterPro" id="IPR013149">
    <property type="entry name" value="ADH-like_C"/>
</dbReference>
<dbReference type="GO" id="GO:0016491">
    <property type="term" value="F:oxidoreductase activity"/>
    <property type="evidence" value="ECO:0007669"/>
    <property type="project" value="UniProtKB-KW"/>
</dbReference>
<comment type="caution">
    <text evidence="7">The sequence shown here is derived from an EMBL/GenBank/DDBJ whole genome shotgun (WGS) entry which is preliminary data.</text>
</comment>
<keyword evidence="4" id="KW-0560">Oxidoreductase</keyword>
<dbReference type="SMART" id="SM00829">
    <property type="entry name" value="PKS_ER"/>
    <property type="match status" value="1"/>
</dbReference>
<evidence type="ECO:0000313" key="7">
    <source>
        <dbReference type="EMBL" id="GEO35091.1"/>
    </source>
</evidence>
<dbReference type="InterPro" id="IPR036291">
    <property type="entry name" value="NAD(P)-bd_dom_sf"/>
</dbReference>
<name>A0A512DF64_9CELL</name>
<evidence type="ECO:0000256" key="5">
    <source>
        <dbReference type="RuleBase" id="RU361277"/>
    </source>
</evidence>
<reference evidence="7 8" key="1">
    <citation type="submission" date="2019-07" db="EMBL/GenBank/DDBJ databases">
        <title>Whole genome shotgun sequence of Cellulomonas aerilata NBRC 106308.</title>
        <authorList>
            <person name="Hosoyama A."/>
            <person name="Uohara A."/>
            <person name="Ohji S."/>
            <person name="Ichikawa N."/>
        </authorList>
    </citation>
    <scope>NUCLEOTIDE SEQUENCE [LARGE SCALE GENOMIC DNA]</scope>
    <source>
        <strain evidence="7 8">NBRC 106308</strain>
    </source>
</reference>
<gene>
    <name evidence="7" type="ORF">CAE01nite_28160</name>
</gene>
<evidence type="ECO:0000259" key="6">
    <source>
        <dbReference type="SMART" id="SM00829"/>
    </source>
</evidence>
<evidence type="ECO:0000256" key="1">
    <source>
        <dbReference type="ARBA" id="ARBA00001947"/>
    </source>
</evidence>